<evidence type="ECO:0000313" key="5">
    <source>
        <dbReference type="Proteomes" id="UP000266492"/>
    </source>
</evidence>
<keyword evidence="1" id="KW-0472">Membrane</keyword>
<keyword evidence="1" id="KW-0812">Transmembrane</keyword>
<evidence type="ECO:0000259" key="2">
    <source>
        <dbReference type="Pfam" id="PF06580"/>
    </source>
</evidence>
<dbReference type="Pfam" id="PF06580">
    <property type="entry name" value="His_kinase"/>
    <property type="match status" value="1"/>
</dbReference>
<sequence>MNHFKDNLMQQKSYMNWQVAFCLAVFITLMCVLPLFSPLYLKMMGGETFGFVDTVPKYVSLFYSSGNYFILTFLLFIFSFQILKGIYTTARRNGYLIVGVFLITLLFSFLQLLLYACLFIPENVWSFSSNIFGAIILNNLSLALITVSVSYIIYLSERRQHLALQYESLRVENMQIRYQALKNQVDPHFLFNTMSILDSLVDEDKQKTHEYIQRFSSVYRYILQTKETVTLDEELRFVDDYFGLLQVRYGECLQLKTEINFAFRNYSVVPLSLQILIENAVKHNIVSRQYPLCITIETTIDRELIVSNNYQPKPMSSAGAGIGLANLSERYMLKWQKNITIEQTDKLFRVTLPLVFEAPKTV</sequence>
<name>A0A395W1E1_BACOV</name>
<dbReference type="PANTHER" id="PTHR34220">
    <property type="entry name" value="SENSOR HISTIDINE KINASE YPDA"/>
    <property type="match status" value="1"/>
</dbReference>
<comment type="caution">
    <text evidence="4">The sequence shown here is derived from an EMBL/GenBank/DDBJ whole genome shotgun (WGS) entry which is preliminary data.</text>
</comment>
<gene>
    <name evidence="4" type="ORF">DWX70_06530</name>
    <name evidence="3" type="ORF">F3F51_05050</name>
</gene>
<feature type="transmembrane region" description="Helical" evidence="1">
    <location>
        <begin position="20"/>
        <end position="41"/>
    </location>
</feature>
<accession>A0A395W1E1</accession>
<dbReference type="GO" id="GO:0000155">
    <property type="term" value="F:phosphorelay sensor kinase activity"/>
    <property type="evidence" value="ECO:0007669"/>
    <property type="project" value="InterPro"/>
</dbReference>
<dbReference type="InterPro" id="IPR050640">
    <property type="entry name" value="Bact_2-comp_sensor_kinase"/>
</dbReference>
<evidence type="ECO:0000256" key="1">
    <source>
        <dbReference type="SAM" id="Phobius"/>
    </source>
</evidence>
<dbReference type="RefSeq" id="WP_118418438.1">
    <property type="nucleotide sequence ID" value="NZ_CAKJYX010000005.1"/>
</dbReference>
<dbReference type="EMBL" id="QRVZ01000004">
    <property type="protein sequence ID" value="RGS85468.1"/>
    <property type="molecule type" value="Genomic_DNA"/>
</dbReference>
<organism evidence="4 5">
    <name type="scientific">Bacteroides ovatus</name>
    <dbReference type="NCBI Taxonomy" id="28116"/>
    <lineage>
        <taxon>Bacteria</taxon>
        <taxon>Pseudomonadati</taxon>
        <taxon>Bacteroidota</taxon>
        <taxon>Bacteroidia</taxon>
        <taxon>Bacteroidales</taxon>
        <taxon>Bacteroidaceae</taxon>
        <taxon>Bacteroides</taxon>
    </lineage>
</organism>
<keyword evidence="1" id="KW-1133">Transmembrane helix</keyword>
<evidence type="ECO:0000313" key="3">
    <source>
        <dbReference type="EMBL" id="KAA3807649.1"/>
    </source>
</evidence>
<dbReference type="Proteomes" id="UP000460135">
    <property type="component" value="Unassembled WGS sequence"/>
</dbReference>
<evidence type="ECO:0000313" key="4">
    <source>
        <dbReference type="EMBL" id="RGS85468.1"/>
    </source>
</evidence>
<feature type="transmembrane region" description="Helical" evidence="1">
    <location>
        <begin position="61"/>
        <end position="83"/>
    </location>
</feature>
<evidence type="ECO:0000313" key="6">
    <source>
        <dbReference type="Proteomes" id="UP000460135"/>
    </source>
</evidence>
<dbReference type="GO" id="GO:0016020">
    <property type="term" value="C:membrane"/>
    <property type="evidence" value="ECO:0007669"/>
    <property type="project" value="InterPro"/>
</dbReference>
<protein>
    <recommendedName>
        <fullName evidence="2">Signal transduction histidine kinase internal region domain-containing protein</fullName>
    </recommendedName>
</protein>
<proteinExistence type="predicted"/>
<dbReference type="PANTHER" id="PTHR34220:SF7">
    <property type="entry name" value="SENSOR HISTIDINE KINASE YPDA"/>
    <property type="match status" value="1"/>
</dbReference>
<reference evidence="3 6" key="2">
    <citation type="journal article" date="2019" name="Nat. Med.">
        <title>A library of human gut bacterial isolates paired with longitudinal multiomics data enables mechanistic microbiome research.</title>
        <authorList>
            <person name="Poyet M."/>
            <person name="Groussin M."/>
            <person name="Gibbons S.M."/>
            <person name="Avila-Pacheco J."/>
            <person name="Jiang X."/>
            <person name="Kearney S.M."/>
            <person name="Perrotta A.R."/>
            <person name="Berdy B."/>
            <person name="Zhao S."/>
            <person name="Lieberman T.D."/>
            <person name="Swanson P.K."/>
            <person name="Smith M."/>
            <person name="Roesemann S."/>
            <person name="Alexander J.E."/>
            <person name="Rich S.A."/>
            <person name="Livny J."/>
            <person name="Vlamakis H."/>
            <person name="Clish C."/>
            <person name="Bullock K."/>
            <person name="Deik A."/>
            <person name="Scott J."/>
            <person name="Pierce K.A."/>
            <person name="Xavier R.J."/>
            <person name="Alm E.J."/>
        </authorList>
    </citation>
    <scope>NUCLEOTIDE SEQUENCE [LARGE SCALE GENOMIC DNA]</scope>
    <source>
        <strain evidence="3 6">BIOML-A183</strain>
    </source>
</reference>
<dbReference type="InterPro" id="IPR010559">
    <property type="entry name" value="Sig_transdc_His_kin_internal"/>
</dbReference>
<dbReference type="AlphaFoldDB" id="A0A395W1E1"/>
<reference evidence="4 5" key="1">
    <citation type="submission" date="2018-08" db="EMBL/GenBank/DDBJ databases">
        <title>A genome reference for cultivated species of the human gut microbiota.</title>
        <authorList>
            <person name="Zou Y."/>
            <person name="Xue W."/>
            <person name="Luo G."/>
        </authorList>
    </citation>
    <scope>NUCLEOTIDE SEQUENCE [LARGE SCALE GENOMIC DNA]</scope>
    <source>
        <strain evidence="4 5">AF20-9LB</strain>
    </source>
</reference>
<feature type="domain" description="Signal transduction histidine kinase internal region" evidence="2">
    <location>
        <begin position="177"/>
        <end position="251"/>
    </location>
</feature>
<dbReference type="EMBL" id="VWLX01000003">
    <property type="protein sequence ID" value="KAA3807649.1"/>
    <property type="molecule type" value="Genomic_DNA"/>
</dbReference>
<feature type="transmembrane region" description="Helical" evidence="1">
    <location>
        <begin position="95"/>
        <end position="121"/>
    </location>
</feature>
<feature type="transmembrane region" description="Helical" evidence="1">
    <location>
        <begin position="127"/>
        <end position="154"/>
    </location>
</feature>
<dbReference type="Proteomes" id="UP000266492">
    <property type="component" value="Unassembled WGS sequence"/>
</dbReference>